<evidence type="ECO:0000256" key="1">
    <source>
        <dbReference type="SAM" id="Phobius"/>
    </source>
</evidence>
<evidence type="ECO:0000259" key="2">
    <source>
        <dbReference type="PROSITE" id="PS51406"/>
    </source>
</evidence>
<keyword evidence="1" id="KW-0812">Transmembrane</keyword>
<keyword evidence="1" id="KW-1133">Transmembrane helix</keyword>
<gene>
    <name evidence="3" type="ORF">CDAR_519451</name>
</gene>
<dbReference type="InterPro" id="IPR002181">
    <property type="entry name" value="Fibrinogen_a/b/g_C_dom"/>
</dbReference>
<dbReference type="AlphaFoldDB" id="A0AAV4NDX9"/>
<dbReference type="InterPro" id="IPR014716">
    <property type="entry name" value="Fibrinogen_a/b/g_C_1"/>
</dbReference>
<dbReference type="PANTHER" id="PTHR19143">
    <property type="entry name" value="FIBRINOGEN/TENASCIN/ANGIOPOEITIN"/>
    <property type="match status" value="1"/>
</dbReference>
<dbReference type="NCBIfam" id="NF040941">
    <property type="entry name" value="GGGWT_bact"/>
    <property type="match status" value="2"/>
</dbReference>
<dbReference type="CDD" id="cd00087">
    <property type="entry name" value="FReD"/>
    <property type="match status" value="1"/>
</dbReference>
<dbReference type="EMBL" id="BPLQ01001529">
    <property type="protein sequence ID" value="GIX82530.1"/>
    <property type="molecule type" value="Genomic_DNA"/>
</dbReference>
<dbReference type="InterPro" id="IPR050373">
    <property type="entry name" value="Fibrinogen_C-term_domain"/>
</dbReference>
<dbReference type="Gene3D" id="3.90.215.10">
    <property type="entry name" value="Gamma Fibrinogen, chain A, domain 1"/>
    <property type="match status" value="2"/>
</dbReference>
<evidence type="ECO:0000313" key="4">
    <source>
        <dbReference type="Proteomes" id="UP001054837"/>
    </source>
</evidence>
<dbReference type="Proteomes" id="UP001054837">
    <property type="component" value="Unassembled WGS sequence"/>
</dbReference>
<evidence type="ECO:0000313" key="3">
    <source>
        <dbReference type="EMBL" id="GIX82530.1"/>
    </source>
</evidence>
<organism evidence="3 4">
    <name type="scientific">Caerostris darwini</name>
    <dbReference type="NCBI Taxonomy" id="1538125"/>
    <lineage>
        <taxon>Eukaryota</taxon>
        <taxon>Metazoa</taxon>
        <taxon>Ecdysozoa</taxon>
        <taxon>Arthropoda</taxon>
        <taxon>Chelicerata</taxon>
        <taxon>Arachnida</taxon>
        <taxon>Araneae</taxon>
        <taxon>Araneomorphae</taxon>
        <taxon>Entelegynae</taxon>
        <taxon>Araneoidea</taxon>
        <taxon>Araneidae</taxon>
        <taxon>Caerostris</taxon>
    </lineage>
</organism>
<feature type="domain" description="Fibrinogen C-terminal" evidence="2">
    <location>
        <begin position="118"/>
        <end position="298"/>
    </location>
</feature>
<dbReference type="GO" id="GO:0005615">
    <property type="term" value="C:extracellular space"/>
    <property type="evidence" value="ECO:0007669"/>
    <property type="project" value="TreeGrafter"/>
</dbReference>
<comment type="caution">
    <text evidence="3">The sequence shown here is derived from an EMBL/GenBank/DDBJ whole genome shotgun (WGS) entry which is preliminary data.</text>
</comment>
<keyword evidence="4" id="KW-1185">Reference proteome</keyword>
<reference evidence="3 4" key="1">
    <citation type="submission" date="2021-06" db="EMBL/GenBank/DDBJ databases">
        <title>Caerostris darwini draft genome.</title>
        <authorList>
            <person name="Kono N."/>
            <person name="Arakawa K."/>
        </authorList>
    </citation>
    <scope>NUCLEOTIDE SEQUENCE [LARGE SCALE GENOMIC DNA]</scope>
</reference>
<dbReference type="InterPro" id="IPR036056">
    <property type="entry name" value="Fibrinogen-like_C"/>
</dbReference>
<dbReference type="SUPFAM" id="SSF56496">
    <property type="entry name" value="Fibrinogen C-terminal domain-like"/>
    <property type="match status" value="2"/>
</dbReference>
<name>A0AAV4NDX9_9ARAC</name>
<dbReference type="PROSITE" id="PS51406">
    <property type="entry name" value="FIBRINOGEN_C_2"/>
    <property type="match status" value="2"/>
</dbReference>
<feature type="transmembrane region" description="Helical" evidence="1">
    <location>
        <begin position="65"/>
        <end position="84"/>
    </location>
</feature>
<sequence length="460" mass="53457">MASRFIPCHNSVQEIDLSTIAEQVLQEQSHTKSPMIFCEIVWHQLCSQFPVRLYARRRKTLQGSIMYNFICSALFVYLTFSQTFGNDTPTCDQRVKSLYLDVAVDMISKAKDYFPSCPPVSSNPIDCAEVLRNGRNKSGVYEIWPKSRVMEEKPLQVYCDMDTDDGGWTVIQRRGNFHRPDYFFFKEWESYKTGFGDIDEDFWLGNDNIFALSNQRLYSIRFDLKAMDGEKRYAFYDTFWIDDESHNYTLHIQDYHGDAGDSMIERHNNQKFSTKDRDNEGKCANSYKGGWCHFKMCHFMYFIFFVSLAFSQTLGNEASTCDVSARSTSYLDATVDMISKAKDYFPVCPSVSAKPMDCAEVLHSGHNKSGVYTVWPRNRVAEDKPLDVYCDMQTDGGGWTVIQRRGNFQRSEDYFFKDWASYKKGFGDNEKDFWLGKMLIDKKDLKCRFIQIKKKLIGPV</sequence>
<dbReference type="SMART" id="SM00186">
    <property type="entry name" value="FBG"/>
    <property type="match status" value="1"/>
</dbReference>
<proteinExistence type="predicted"/>
<feature type="domain" description="Fibrinogen C-terminal" evidence="2">
    <location>
        <begin position="349"/>
        <end position="436"/>
    </location>
</feature>
<accession>A0AAV4NDX9</accession>
<protein>
    <submittedName>
        <fullName evidence="3">Techylectin-5A</fullName>
    </submittedName>
</protein>
<dbReference type="Pfam" id="PF00147">
    <property type="entry name" value="Fibrinogen_C"/>
    <property type="match status" value="2"/>
</dbReference>
<keyword evidence="1" id="KW-0472">Membrane</keyword>